<accession>A0ACB8SYY4</accession>
<evidence type="ECO:0000313" key="1">
    <source>
        <dbReference type="EMBL" id="KAI0061809.1"/>
    </source>
</evidence>
<reference evidence="1" key="1">
    <citation type="submission" date="2021-03" db="EMBL/GenBank/DDBJ databases">
        <authorList>
            <consortium name="DOE Joint Genome Institute"/>
            <person name="Ahrendt S."/>
            <person name="Looney B.P."/>
            <person name="Miyauchi S."/>
            <person name="Morin E."/>
            <person name="Drula E."/>
            <person name="Courty P.E."/>
            <person name="Chicoki N."/>
            <person name="Fauchery L."/>
            <person name="Kohler A."/>
            <person name="Kuo A."/>
            <person name="Labutti K."/>
            <person name="Pangilinan J."/>
            <person name="Lipzen A."/>
            <person name="Riley R."/>
            <person name="Andreopoulos W."/>
            <person name="He G."/>
            <person name="Johnson J."/>
            <person name="Barry K.W."/>
            <person name="Grigoriev I.V."/>
            <person name="Nagy L."/>
            <person name="Hibbett D."/>
            <person name="Henrissat B."/>
            <person name="Matheny P.B."/>
            <person name="Labbe J."/>
            <person name="Martin F."/>
        </authorList>
    </citation>
    <scope>NUCLEOTIDE SEQUENCE</scope>
    <source>
        <strain evidence="1">HHB10654</strain>
    </source>
</reference>
<organism evidence="1 2">
    <name type="scientific">Artomyces pyxidatus</name>
    <dbReference type="NCBI Taxonomy" id="48021"/>
    <lineage>
        <taxon>Eukaryota</taxon>
        <taxon>Fungi</taxon>
        <taxon>Dikarya</taxon>
        <taxon>Basidiomycota</taxon>
        <taxon>Agaricomycotina</taxon>
        <taxon>Agaricomycetes</taxon>
        <taxon>Russulales</taxon>
        <taxon>Auriscalpiaceae</taxon>
        <taxon>Artomyces</taxon>
    </lineage>
</organism>
<protein>
    <submittedName>
        <fullName evidence="1">Uncharacterized protein</fullName>
    </submittedName>
</protein>
<dbReference type="Proteomes" id="UP000814140">
    <property type="component" value="Unassembled WGS sequence"/>
</dbReference>
<comment type="caution">
    <text evidence="1">The sequence shown here is derived from an EMBL/GenBank/DDBJ whole genome shotgun (WGS) entry which is preliminary data.</text>
</comment>
<gene>
    <name evidence="1" type="ORF">BV25DRAFT_705220</name>
</gene>
<name>A0ACB8SYY4_9AGAM</name>
<keyword evidence="2" id="KW-1185">Reference proteome</keyword>
<sequence length="105" mass="11255">MSSKHVRCRKGRSIALNLLRRRCEPIALLPVSLVWNSGHGLPTLGFLSGTPNVIFGEHLCNGSSRARDLAEMGRAAACSVPSSGSSVRGYIKYDNVHGHLPCALT</sequence>
<dbReference type="EMBL" id="MU277210">
    <property type="protein sequence ID" value="KAI0061809.1"/>
    <property type="molecule type" value="Genomic_DNA"/>
</dbReference>
<evidence type="ECO:0000313" key="2">
    <source>
        <dbReference type="Proteomes" id="UP000814140"/>
    </source>
</evidence>
<proteinExistence type="predicted"/>
<reference evidence="1" key="2">
    <citation type="journal article" date="2022" name="New Phytol.">
        <title>Evolutionary transition to the ectomycorrhizal habit in the genomes of a hyperdiverse lineage of mushroom-forming fungi.</title>
        <authorList>
            <person name="Looney B."/>
            <person name="Miyauchi S."/>
            <person name="Morin E."/>
            <person name="Drula E."/>
            <person name="Courty P.E."/>
            <person name="Kohler A."/>
            <person name="Kuo A."/>
            <person name="LaButti K."/>
            <person name="Pangilinan J."/>
            <person name="Lipzen A."/>
            <person name="Riley R."/>
            <person name="Andreopoulos W."/>
            <person name="He G."/>
            <person name="Johnson J."/>
            <person name="Nolan M."/>
            <person name="Tritt A."/>
            <person name="Barry K.W."/>
            <person name="Grigoriev I.V."/>
            <person name="Nagy L.G."/>
            <person name="Hibbett D."/>
            <person name="Henrissat B."/>
            <person name="Matheny P.B."/>
            <person name="Labbe J."/>
            <person name="Martin F.M."/>
        </authorList>
    </citation>
    <scope>NUCLEOTIDE SEQUENCE</scope>
    <source>
        <strain evidence="1">HHB10654</strain>
    </source>
</reference>